<accession>A0A9P7DU65</accession>
<comment type="caution">
    <text evidence="1">The sequence shown here is derived from an EMBL/GenBank/DDBJ whole genome shotgun (WGS) entry which is preliminary data.</text>
</comment>
<gene>
    <name evidence="1" type="ORF">BJ212DRAFT_1304753</name>
</gene>
<dbReference type="AlphaFoldDB" id="A0A9P7DU65"/>
<dbReference type="GeneID" id="64627686"/>
<protein>
    <submittedName>
        <fullName evidence="1">Uncharacterized protein</fullName>
    </submittedName>
</protein>
<evidence type="ECO:0000313" key="2">
    <source>
        <dbReference type="Proteomes" id="UP000807769"/>
    </source>
</evidence>
<proteinExistence type="predicted"/>
<name>A0A9P7DU65_9AGAM</name>
<sequence length="180" mass="20066">MMIEYKIVSQFTEDTYAKEDHICNHPVCRAKIRKGMPYFYVATIEPGQPECNLCVSYHAHYKKNPVTLVRPIHQAEKPCPFASAQGSINNHIPDLCAIQQLVNTAKQKCSSQSASPIGYLSQHGLYAIECKHQAKMAYATGLPPVETILIKISAVHEGGGHKKHGVSIGVYMHHNLLETW</sequence>
<dbReference type="OrthoDB" id="2632196at2759"/>
<keyword evidence="2" id="KW-1185">Reference proteome</keyword>
<evidence type="ECO:0000313" key="1">
    <source>
        <dbReference type="EMBL" id="KAG1802974.1"/>
    </source>
</evidence>
<dbReference type="EMBL" id="JABBWG010000075">
    <property type="protein sequence ID" value="KAG1802974.1"/>
    <property type="molecule type" value="Genomic_DNA"/>
</dbReference>
<organism evidence="1 2">
    <name type="scientific">Suillus subaureus</name>
    <dbReference type="NCBI Taxonomy" id="48587"/>
    <lineage>
        <taxon>Eukaryota</taxon>
        <taxon>Fungi</taxon>
        <taxon>Dikarya</taxon>
        <taxon>Basidiomycota</taxon>
        <taxon>Agaricomycotina</taxon>
        <taxon>Agaricomycetes</taxon>
        <taxon>Agaricomycetidae</taxon>
        <taxon>Boletales</taxon>
        <taxon>Suillineae</taxon>
        <taxon>Suillaceae</taxon>
        <taxon>Suillus</taxon>
    </lineage>
</organism>
<dbReference type="Proteomes" id="UP000807769">
    <property type="component" value="Unassembled WGS sequence"/>
</dbReference>
<reference evidence="1" key="1">
    <citation type="journal article" date="2020" name="New Phytol.">
        <title>Comparative genomics reveals dynamic genome evolution in host specialist ectomycorrhizal fungi.</title>
        <authorList>
            <person name="Lofgren L.A."/>
            <person name="Nguyen N.H."/>
            <person name="Vilgalys R."/>
            <person name="Ruytinx J."/>
            <person name="Liao H.L."/>
            <person name="Branco S."/>
            <person name="Kuo A."/>
            <person name="LaButti K."/>
            <person name="Lipzen A."/>
            <person name="Andreopoulos W."/>
            <person name="Pangilinan J."/>
            <person name="Riley R."/>
            <person name="Hundley H."/>
            <person name="Na H."/>
            <person name="Barry K."/>
            <person name="Grigoriev I.V."/>
            <person name="Stajich J.E."/>
            <person name="Kennedy P.G."/>
        </authorList>
    </citation>
    <scope>NUCLEOTIDE SEQUENCE</scope>
    <source>
        <strain evidence="1">MN1</strain>
    </source>
</reference>
<dbReference type="RefSeq" id="XP_041186357.1">
    <property type="nucleotide sequence ID" value="XM_041333669.1"/>
</dbReference>